<proteinExistence type="predicted"/>
<dbReference type="WBParaSite" id="nRc.2.0.1.t42297-RA">
    <property type="protein sequence ID" value="nRc.2.0.1.t42297-RA"/>
    <property type="gene ID" value="nRc.2.0.1.g42297"/>
</dbReference>
<name>A0A915KUZ6_ROMCU</name>
<protein>
    <submittedName>
        <fullName evidence="2">Uncharacterized protein</fullName>
    </submittedName>
</protein>
<evidence type="ECO:0000313" key="1">
    <source>
        <dbReference type="Proteomes" id="UP000887565"/>
    </source>
</evidence>
<keyword evidence="1" id="KW-1185">Reference proteome</keyword>
<dbReference type="AlphaFoldDB" id="A0A915KUZ6"/>
<dbReference type="Proteomes" id="UP000887565">
    <property type="component" value="Unplaced"/>
</dbReference>
<accession>A0A915KUZ6</accession>
<evidence type="ECO:0000313" key="2">
    <source>
        <dbReference type="WBParaSite" id="nRc.2.0.1.t42297-RA"/>
    </source>
</evidence>
<reference evidence="2" key="1">
    <citation type="submission" date="2022-11" db="UniProtKB">
        <authorList>
            <consortium name="WormBaseParasite"/>
        </authorList>
    </citation>
    <scope>IDENTIFICATION</scope>
</reference>
<organism evidence="1 2">
    <name type="scientific">Romanomermis culicivorax</name>
    <name type="common">Nematode worm</name>
    <dbReference type="NCBI Taxonomy" id="13658"/>
    <lineage>
        <taxon>Eukaryota</taxon>
        <taxon>Metazoa</taxon>
        <taxon>Ecdysozoa</taxon>
        <taxon>Nematoda</taxon>
        <taxon>Enoplea</taxon>
        <taxon>Dorylaimia</taxon>
        <taxon>Mermithida</taxon>
        <taxon>Mermithoidea</taxon>
        <taxon>Mermithidae</taxon>
        <taxon>Romanomermis</taxon>
    </lineage>
</organism>
<sequence length="237" mass="27208">MKTLQEECILVMTKNLQHPRIGPNVRKMHRSLKTQLLECVIWHDALNDRTNAYILNAEFFHSLVHLRIPKNNVITDYFMNMVAASGCRLQTVSLVVPLIKHEEKWAPLSGKGIRALFANQEELEELKLVWCINFKADVITRIRSDYLRRVDIVGDAVCRCFEHNISLRDKDCFNNGPGSKNWEPCVCGSCAGYTKRCIIIVPIKNQKLFYSKERGLIAPQPKDNKSWCFVMCLTIAG</sequence>